<name>A0ABW9QTD8_9ACTN</name>
<organism evidence="9 10">
    <name type="scientific">Acidiferrimicrobium australe</name>
    <dbReference type="NCBI Taxonomy" id="2664430"/>
    <lineage>
        <taxon>Bacteria</taxon>
        <taxon>Bacillati</taxon>
        <taxon>Actinomycetota</taxon>
        <taxon>Acidimicrobiia</taxon>
        <taxon>Acidimicrobiales</taxon>
        <taxon>Acidimicrobiaceae</taxon>
        <taxon>Acidiferrimicrobium</taxon>
    </lineage>
</organism>
<dbReference type="InterPro" id="IPR003439">
    <property type="entry name" value="ABC_transporter-like_ATP-bd"/>
</dbReference>
<sequence>MEDMLSSERLIGRPVTNPVATSTARARSGAQGAWPSSNRRASTEPIVQVQSVSKTYEPSPLWLRFLLRSAVKEPVKALTDVSFALSPGTICAIVGPNGAGKSTLFRVLTGLTTASEGTAVVGGVDVAHDPLEVRRMIGFVPAGDQTLYLRLSCVENLVFHGRLQGYAGNNLRRRIRQVLDQVGLGHASERVGFALSAGMRARLLLARALLHRPRLLILDEPTAAVDPVGSHELLEVIQEIVTSDAVSVLLSSHRLEEIEALQDQVAVLNRGELVYHGDLGAFREQYSQRLVELRFANDAARAEAQHVIESTPLLHLAECRADRALLVAGAQSTGALLQLLAANLTDITAITEHPVPLRDILRQLATGERVGGTQSIRGVVA</sequence>
<feature type="domain" description="ABC transporter" evidence="8">
    <location>
        <begin position="47"/>
        <end position="295"/>
    </location>
</feature>
<comment type="subcellular location">
    <subcellularLocation>
        <location evidence="1">Cell membrane</location>
        <topology evidence="1">Peripheral membrane protein</topology>
    </subcellularLocation>
</comment>
<evidence type="ECO:0000313" key="10">
    <source>
        <dbReference type="Proteomes" id="UP000437736"/>
    </source>
</evidence>
<dbReference type="InterPro" id="IPR050763">
    <property type="entry name" value="ABC_transporter_ATP-binding"/>
</dbReference>
<proteinExistence type="inferred from homology"/>
<dbReference type="EMBL" id="WJHE01000381">
    <property type="protein sequence ID" value="MST32758.1"/>
    <property type="molecule type" value="Genomic_DNA"/>
</dbReference>
<evidence type="ECO:0000256" key="7">
    <source>
        <dbReference type="SAM" id="MobiDB-lite"/>
    </source>
</evidence>
<evidence type="ECO:0000256" key="6">
    <source>
        <dbReference type="ARBA" id="ARBA00023251"/>
    </source>
</evidence>
<dbReference type="InterPro" id="IPR017871">
    <property type="entry name" value="ABC_transporter-like_CS"/>
</dbReference>
<keyword evidence="3" id="KW-0813">Transport</keyword>
<protein>
    <submittedName>
        <fullName evidence="9">ATP-binding cassette domain-containing protein</fullName>
    </submittedName>
</protein>
<dbReference type="PANTHER" id="PTHR42711:SF5">
    <property type="entry name" value="ABC TRANSPORTER ATP-BINDING PROTEIN NATA"/>
    <property type="match status" value="1"/>
</dbReference>
<evidence type="ECO:0000313" key="9">
    <source>
        <dbReference type="EMBL" id="MST32758.1"/>
    </source>
</evidence>
<keyword evidence="10" id="KW-1185">Reference proteome</keyword>
<dbReference type="InterPro" id="IPR027417">
    <property type="entry name" value="P-loop_NTPase"/>
</dbReference>
<dbReference type="SUPFAM" id="SSF52540">
    <property type="entry name" value="P-loop containing nucleoside triphosphate hydrolases"/>
    <property type="match status" value="1"/>
</dbReference>
<evidence type="ECO:0000256" key="5">
    <source>
        <dbReference type="ARBA" id="ARBA00022840"/>
    </source>
</evidence>
<accession>A0ABW9QTD8</accession>
<evidence type="ECO:0000256" key="4">
    <source>
        <dbReference type="ARBA" id="ARBA00022741"/>
    </source>
</evidence>
<keyword evidence="5 9" id="KW-0067">ATP-binding</keyword>
<dbReference type="InterPro" id="IPR003593">
    <property type="entry name" value="AAA+_ATPase"/>
</dbReference>
<gene>
    <name evidence="9" type="ORF">GHK86_08490</name>
</gene>
<dbReference type="PROSITE" id="PS50893">
    <property type="entry name" value="ABC_TRANSPORTER_2"/>
    <property type="match status" value="1"/>
</dbReference>
<evidence type="ECO:0000256" key="3">
    <source>
        <dbReference type="ARBA" id="ARBA00022448"/>
    </source>
</evidence>
<keyword evidence="6" id="KW-0046">Antibiotic resistance</keyword>
<dbReference type="SMART" id="SM00382">
    <property type="entry name" value="AAA"/>
    <property type="match status" value="1"/>
</dbReference>
<dbReference type="Gene3D" id="3.40.50.300">
    <property type="entry name" value="P-loop containing nucleotide triphosphate hydrolases"/>
    <property type="match status" value="1"/>
</dbReference>
<feature type="region of interest" description="Disordered" evidence="7">
    <location>
        <begin position="1"/>
        <end position="43"/>
    </location>
</feature>
<evidence type="ECO:0000259" key="8">
    <source>
        <dbReference type="PROSITE" id="PS50893"/>
    </source>
</evidence>
<dbReference type="Pfam" id="PF00005">
    <property type="entry name" value="ABC_tran"/>
    <property type="match status" value="1"/>
</dbReference>
<dbReference type="Proteomes" id="UP000437736">
    <property type="component" value="Unassembled WGS sequence"/>
</dbReference>
<reference evidence="9 10" key="1">
    <citation type="submission" date="2019-11" db="EMBL/GenBank/DDBJ databases">
        <title>Acidiferrimicrobium australis gen. nov., sp. nov., an acidophilic and obligately heterotrophic, member of the Actinobacteria that catalyses dissimilatory oxido- reduction of iron isolated from metal-rich acidic water in Chile.</title>
        <authorList>
            <person name="Gonzalez D."/>
            <person name="Huber K."/>
            <person name="Hedrich S."/>
            <person name="Rojas-Villalobos C."/>
            <person name="Quatrini R."/>
            <person name="Dinamarca M.A."/>
            <person name="Schwarz A."/>
            <person name="Canales C."/>
            <person name="Nancucheo I."/>
        </authorList>
    </citation>
    <scope>NUCLEOTIDE SEQUENCE [LARGE SCALE GENOMIC DNA]</scope>
    <source>
        <strain evidence="9 10">USS-CCA1</strain>
    </source>
</reference>
<keyword evidence="4" id="KW-0547">Nucleotide-binding</keyword>
<comment type="similarity">
    <text evidence="2">Belongs to the ABC transporter superfamily.</text>
</comment>
<evidence type="ECO:0000256" key="1">
    <source>
        <dbReference type="ARBA" id="ARBA00004202"/>
    </source>
</evidence>
<dbReference type="PROSITE" id="PS00211">
    <property type="entry name" value="ABC_TRANSPORTER_1"/>
    <property type="match status" value="1"/>
</dbReference>
<dbReference type="GO" id="GO:0005524">
    <property type="term" value="F:ATP binding"/>
    <property type="evidence" value="ECO:0007669"/>
    <property type="project" value="UniProtKB-KW"/>
</dbReference>
<comment type="caution">
    <text evidence="9">The sequence shown here is derived from an EMBL/GenBank/DDBJ whole genome shotgun (WGS) entry which is preliminary data.</text>
</comment>
<dbReference type="PANTHER" id="PTHR42711">
    <property type="entry name" value="ABC TRANSPORTER ATP-BINDING PROTEIN"/>
    <property type="match status" value="1"/>
</dbReference>
<evidence type="ECO:0000256" key="2">
    <source>
        <dbReference type="ARBA" id="ARBA00005417"/>
    </source>
</evidence>